<evidence type="ECO:0000259" key="2">
    <source>
        <dbReference type="Pfam" id="PF01073"/>
    </source>
</evidence>
<feature type="non-terminal residue" evidence="3">
    <location>
        <position position="157"/>
    </location>
</feature>
<dbReference type="Pfam" id="PF01073">
    <property type="entry name" value="3Beta_HSD"/>
    <property type="match status" value="1"/>
</dbReference>
<name>A0A813TAH3_9BILA</name>
<dbReference type="GO" id="GO:0016616">
    <property type="term" value="F:oxidoreductase activity, acting on the CH-OH group of donors, NAD or NADP as acceptor"/>
    <property type="evidence" value="ECO:0007669"/>
    <property type="project" value="InterPro"/>
</dbReference>
<sequence>MNDELILVTGASSYLGLHIVNTFLGSNFKVRGTIRSFDKRLKVQALFSLDKAEDNLEVIEANLLDAESWNRVLENITLVIHCASPHPKKKPIDDDLLMQQAVEGTRNVLSAALSSKTVKKFILTSSYVSVSGYSLEAKKYDESDWADPERHVGYVKS</sequence>
<proteinExistence type="predicted"/>
<evidence type="ECO:0000313" key="3">
    <source>
        <dbReference type="EMBL" id="CAF0809318.1"/>
    </source>
</evidence>
<dbReference type="InterPro" id="IPR002225">
    <property type="entry name" value="3Beta_OHSteriod_DH/Estase"/>
</dbReference>
<evidence type="ECO:0000256" key="1">
    <source>
        <dbReference type="ARBA" id="ARBA00023002"/>
    </source>
</evidence>
<dbReference type="PANTHER" id="PTHR10366">
    <property type="entry name" value="NAD DEPENDENT EPIMERASE/DEHYDRATASE"/>
    <property type="match status" value="1"/>
</dbReference>
<dbReference type="EMBL" id="CAJNOC010000848">
    <property type="protein sequence ID" value="CAF0809318.1"/>
    <property type="molecule type" value="Genomic_DNA"/>
</dbReference>
<organism evidence="3 4">
    <name type="scientific">Brachionus calyciflorus</name>
    <dbReference type="NCBI Taxonomy" id="104777"/>
    <lineage>
        <taxon>Eukaryota</taxon>
        <taxon>Metazoa</taxon>
        <taxon>Spiralia</taxon>
        <taxon>Gnathifera</taxon>
        <taxon>Rotifera</taxon>
        <taxon>Eurotatoria</taxon>
        <taxon>Monogononta</taxon>
        <taxon>Pseudotrocha</taxon>
        <taxon>Ploima</taxon>
        <taxon>Brachionidae</taxon>
        <taxon>Brachionus</taxon>
    </lineage>
</organism>
<gene>
    <name evidence="3" type="ORF">OXX778_LOCUS6891</name>
</gene>
<keyword evidence="1" id="KW-0560">Oxidoreductase</keyword>
<dbReference type="PANTHER" id="PTHR10366:SF564">
    <property type="entry name" value="STEROL-4-ALPHA-CARBOXYLATE 3-DEHYDROGENASE, DECARBOXYLATING"/>
    <property type="match status" value="1"/>
</dbReference>
<feature type="domain" description="3-beta hydroxysteroid dehydrogenase/isomerase" evidence="2">
    <location>
        <begin position="7"/>
        <end position="132"/>
    </location>
</feature>
<dbReference type="InterPro" id="IPR036291">
    <property type="entry name" value="NAD(P)-bd_dom_sf"/>
</dbReference>
<reference evidence="3" key="1">
    <citation type="submission" date="2021-02" db="EMBL/GenBank/DDBJ databases">
        <authorList>
            <person name="Nowell W R."/>
        </authorList>
    </citation>
    <scope>NUCLEOTIDE SEQUENCE</scope>
    <source>
        <strain evidence="3">Ploen Becks lab</strain>
    </source>
</reference>
<evidence type="ECO:0000313" key="4">
    <source>
        <dbReference type="Proteomes" id="UP000663879"/>
    </source>
</evidence>
<dbReference type="AlphaFoldDB" id="A0A813TAH3"/>
<dbReference type="InterPro" id="IPR050425">
    <property type="entry name" value="NAD(P)_dehydrat-like"/>
</dbReference>
<comment type="caution">
    <text evidence="3">The sequence shown here is derived from an EMBL/GenBank/DDBJ whole genome shotgun (WGS) entry which is preliminary data.</text>
</comment>
<dbReference type="Gene3D" id="3.40.50.720">
    <property type="entry name" value="NAD(P)-binding Rossmann-like Domain"/>
    <property type="match status" value="1"/>
</dbReference>
<dbReference type="SUPFAM" id="SSF51735">
    <property type="entry name" value="NAD(P)-binding Rossmann-fold domains"/>
    <property type="match status" value="1"/>
</dbReference>
<dbReference type="GO" id="GO:0006694">
    <property type="term" value="P:steroid biosynthetic process"/>
    <property type="evidence" value="ECO:0007669"/>
    <property type="project" value="InterPro"/>
</dbReference>
<dbReference type="OrthoDB" id="2735536at2759"/>
<dbReference type="Proteomes" id="UP000663879">
    <property type="component" value="Unassembled WGS sequence"/>
</dbReference>
<protein>
    <recommendedName>
        <fullName evidence="2">3-beta hydroxysteroid dehydrogenase/isomerase domain-containing protein</fullName>
    </recommendedName>
</protein>
<keyword evidence="4" id="KW-1185">Reference proteome</keyword>
<accession>A0A813TAH3</accession>